<accession>W6MMY2</accession>
<dbReference type="GeneID" id="34521331"/>
<reference evidence="2" key="1">
    <citation type="submission" date="2013-12" db="EMBL/GenBank/DDBJ databases">
        <authorList>
            <person name="Genoscope - CEA"/>
        </authorList>
    </citation>
    <scope>NUCLEOTIDE SEQUENCE</scope>
    <source>
        <strain evidence="2">CBS 1993</strain>
    </source>
</reference>
<evidence type="ECO:0000256" key="1">
    <source>
        <dbReference type="SAM" id="MobiDB-lite"/>
    </source>
</evidence>
<feature type="region of interest" description="Disordered" evidence="1">
    <location>
        <begin position="1"/>
        <end position="102"/>
    </location>
</feature>
<evidence type="ECO:0000313" key="2">
    <source>
        <dbReference type="EMBL" id="CDK27951.1"/>
    </source>
</evidence>
<evidence type="ECO:0000313" key="3">
    <source>
        <dbReference type="Proteomes" id="UP000019384"/>
    </source>
</evidence>
<dbReference type="AlphaFoldDB" id="W6MMY2"/>
<reference evidence="2" key="2">
    <citation type="submission" date="2014-02" db="EMBL/GenBank/DDBJ databases">
        <title>Complete DNA sequence of /Kuraishia capsulata/ illustrates novel genomic features among budding yeasts (/Saccharomycotina/).</title>
        <authorList>
            <person name="Morales L."/>
            <person name="Noel B."/>
            <person name="Porcel B."/>
            <person name="Marcet-Houben M."/>
            <person name="Hullo M-F."/>
            <person name="Sacerdot C."/>
            <person name="Tekaia F."/>
            <person name="Leh-Louis V."/>
            <person name="Despons L."/>
            <person name="Khanna V."/>
            <person name="Aury J-M."/>
            <person name="Barbe V."/>
            <person name="Couloux A."/>
            <person name="Labadie K."/>
            <person name="Pelletier E."/>
            <person name="Souciet J-L."/>
            <person name="Boekhout T."/>
            <person name="Gabaldon T."/>
            <person name="Wincker P."/>
            <person name="Dujon B."/>
        </authorList>
    </citation>
    <scope>NUCLEOTIDE SEQUENCE</scope>
    <source>
        <strain evidence="2">CBS 1993</strain>
    </source>
</reference>
<dbReference type="OrthoDB" id="2122308at2759"/>
<dbReference type="STRING" id="1382522.W6MMY2"/>
<evidence type="ECO:0008006" key="4">
    <source>
        <dbReference type="Google" id="ProtNLM"/>
    </source>
</evidence>
<dbReference type="EMBL" id="HG793128">
    <property type="protein sequence ID" value="CDK27951.1"/>
    <property type="molecule type" value="Genomic_DNA"/>
</dbReference>
<keyword evidence="3" id="KW-1185">Reference proteome</keyword>
<protein>
    <recommendedName>
        <fullName evidence="4">Hyaluronan/mRNA-binding protein domain-containing protein</fullName>
    </recommendedName>
</protein>
<feature type="compositionally biased region" description="Acidic residues" evidence="1">
    <location>
        <begin position="92"/>
        <end position="102"/>
    </location>
</feature>
<dbReference type="RefSeq" id="XP_022459943.1">
    <property type="nucleotide sequence ID" value="XM_022602395.1"/>
</dbReference>
<gene>
    <name evidence="2" type="ORF">KUCA_T00003931001</name>
</gene>
<proteinExistence type="predicted"/>
<name>W6MMY2_9ASCO</name>
<dbReference type="HOGENOM" id="CLU_186295_0_0_1"/>
<sequence length="102" mass="11309">MARTNKWNNHHSSEETARYFTHNGHIDAAPNGIKKGGAGKNNWGTVGSEIDDLIDSGEIPPVFKRERRGSNHSQLERRFSNAQNQSSAPAASDDDNVDENDY</sequence>
<organism evidence="2 3">
    <name type="scientific">Kuraishia capsulata CBS 1993</name>
    <dbReference type="NCBI Taxonomy" id="1382522"/>
    <lineage>
        <taxon>Eukaryota</taxon>
        <taxon>Fungi</taxon>
        <taxon>Dikarya</taxon>
        <taxon>Ascomycota</taxon>
        <taxon>Saccharomycotina</taxon>
        <taxon>Pichiomycetes</taxon>
        <taxon>Pichiales</taxon>
        <taxon>Pichiaceae</taxon>
        <taxon>Kuraishia</taxon>
    </lineage>
</organism>
<dbReference type="Proteomes" id="UP000019384">
    <property type="component" value="Unassembled WGS sequence"/>
</dbReference>
<feature type="compositionally biased region" description="Low complexity" evidence="1">
    <location>
        <begin position="80"/>
        <end position="91"/>
    </location>
</feature>